<dbReference type="InterPro" id="IPR004843">
    <property type="entry name" value="Calcineurin-like_PHP"/>
</dbReference>
<dbReference type="Proteomes" id="UP000030960">
    <property type="component" value="Unassembled WGS sequence"/>
</dbReference>
<dbReference type="Gene3D" id="3.60.21.10">
    <property type="match status" value="1"/>
</dbReference>
<dbReference type="GO" id="GO:0004114">
    <property type="term" value="F:3',5'-cyclic-nucleotide phosphodiesterase activity"/>
    <property type="evidence" value="ECO:0007669"/>
    <property type="project" value="UniProtKB-EC"/>
</dbReference>
<dbReference type="GO" id="GO:0046872">
    <property type="term" value="F:metal ion binding"/>
    <property type="evidence" value="ECO:0007669"/>
    <property type="project" value="UniProtKB-KW"/>
</dbReference>
<dbReference type="EMBL" id="JSUQ01000001">
    <property type="protein sequence ID" value="KHQ55016.1"/>
    <property type="molecule type" value="Genomic_DNA"/>
</dbReference>
<dbReference type="AlphaFoldDB" id="A0A0B3SE82"/>
<dbReference type="InterPro" id="IPR050884">
    <property type="entry name" value="CNP_phosphodiesterase-III"/>
</dbReference>
<keyword evidence="3" id="KW-0408">Iron</keyword>
<dbReference type="Pfam" id="PF00149">
    <property type="entry name" value="Metallophos"/>
    <property type="match status" value="1"/>
</dbReference>
<dbReference type="PATRIC" id="fig|1515334.3.peg.50"/>
<dbReference type="STRING" id="561184.SAMN05216376_10352"/>
<dbReference type="PANTHER" id="PTHR42988">
    <property type="entry name" value="PHOSPHOHYDROLASE"/>
    <property type="match status" value="1"/>
</dbReference>
<organism evidence="6 7">
    <name type="scientific">Mameliella alba</name>
    <dbReference type="NCBI Taxonomy" id="561184"/>
    <lineage>
        <taxon>Bacteria</taxon>
        <taxon>Pseudomonadati</taxon>
        <taxon>Pseudomonadota</taxon>
        <taxon>Alphaproteobacteria</taxon>
        <taxon>Rhodobacterales</taxon>
        <taxon>Roseobacteraceae</taxon>
        <taxon>Mameliella</taxon>
    </lineage>
</organism>
<comment type="similarity">
    <text evidence="4">Belongs to the cyclic nucleotide phosphodiesterase class-III family.</text>
</comment>
<accession>A0A225PY82</accession>
<sequence>MKFIHMSDIHLGVPGMLIEGIDPHERLARAFGHIAEHHSDAVRLVITGDLAHWADPEAYAALKQALRVLPIPVRLMVGNHDDRTAFLEQFPEHPRDAAGFINHAEDLPEGRFIYCDTVQPQSHAGHFCEVRLDWLRAQLEGCARAFLFFHHNPLHLGDPSSDMLSLNDRDQAGLRPLLKAHRDKIVHIFFGHVHEPLSGTLAGIPFSGVASTVHQVIPNLSPSKLSGMGPLEPSYRVVLMRGEDVVVHQIPFAWDGEVIWHGNDWEDWAREA</sequence>
<reference evidence="6 7" key="1">
    <citation type="submission" date="2014-10" db="EMBL/GenBank/DDBJ databases">
        <title>Genome sequence of Ponticoccus sp. strain UMTAT08 isolated from clonal culture of toxic dinoflagellate Alexandrium tamiyavanichii.</title>
        <authorList>
            <person name="Gan H.Y."/>
            <person name="Muhd D.-D."/>
            <person name="Mohd Noor M.E."/>
            <person name="Yeong Y.S."/>
            <person name="Usup G."/>
        </authorList>
    </citation>
    <scope>NUCLEOTIDE SEQUENCE [LARGE SCALE GENOMIC DNA]</scope>
    <source>
        <strain evidence="6 7">UMTAT08</strain>
    </source>
</reference>
<dbReference type="RefSeq" id="WP_043135918.1">
    <property type="nucleotide sequence ID" value="NZ_BMGQ01000001.1"/>
</dbReference>
<protein>
    <submittedName>
        <fullName evidence="6">3',5'-cyclic adenosine monophosphate phosphodiesterase CpdA</fullName>
        <ecNumber evidence="6">3.1.4.17</ecNumber>
    </submittedName>
</protein>
<evidence type="ECO:0000256" key="1">
    <source>
        <dbReference type="ARBA" id="ARBA00022723"/>
    </source>
</evidence>
<dbReference type="PANTHER" id="PTHR42988:SF2">
    <property type="entry name" value="CYCLIC NUCLEOTIDE PHOSPHODIESTERASE CBUA0032-RELATED"/>
    <property type="match status" value="1"/>
</dbReference>
<evidence type="ECO:0000313" key="6">
    <source>
        <dbReference type="EMBL" id="KHQ55016.1"/>
    </source>
</evidence>
<evidence type="ECO:0000256" key="3">
    <source>
        <dbReference type="ARBA" id="ARBA00023004"/>
    </source>
</evidence>
<evidence type="ECO:0000256" key="4">
    <source>
        <dbReference type="ARBA" id="ARBA00025742"/>
    </source>
</evidence>
<accession>A0A225QUV9</accession>
<keyword evidence="7" id="KW-1185">Reference proteome</keyword>
<name>A0A0B3SE82_9RHOB</name>
<dbReference type="InterPro" id="IPR029052">
    <property type="entry name" value="Metallo-depent_PP-like"/>
</dbReference>
<accession>A0A0B3SE82</accession>
<dbReference type="OrthoDB" id="651281at2"/>
<proteinExistence type="inferred from homology"/>
<dbReference type="GeneID" id="66500057"/>
<gene>
    <name evidence="6" type="primary">cpdA</name>
    <name evidence="6" type="ORF">OA50_00050</name>
</gene>
<evidence type="ECO:0000313" key="7">
    <source>
        <dbReference type="Proteomes" id="UP000030960"/>
    </source>
</evidence>
<feature type="domain" description="Calcineurin-like phosphoesterase" evidence="5">
    <location>
        <begin position="1"/>
        <end position="196"/>
    </location>
</feature>
<evidence type="ECO:0000256" key="2">
    <source>
        <dbReference type="ARBA" id="ARBA00022801"/>
    </source>
</evidence>
<dbReference type="EC" id="3.1.4.17" evidence="6"/>
<comment type="caution">
    <text evidence="6">The sequence shown here is derived from an EMBL/GenBank/DDBJ whole genome shotgun (WGS) entry which is preliminary data.</text>
</comment>
<evidence type="ECO:0000259" key="5">
    <source>
        <dbReference type="Pfam" id="PF00149"/>
    </source>
</evidence>
<keyword evidence="2 6" id="KW-0378">Hydrolase</keyword>
<dbReference type="SUPFAM" id="SSF56300">
    <property type="entry name" value="Metallo-dependent phosphatases"/>
    <property type="match status" value="1"/>
</dbReference>
<keyword evidence="1" id="KW-0479">Metal-binding</keyword>